<feature type="region of interest" description="Disordered" evidence="13">
    <location>
        <begin position="681"/>
        <end position="704"/>
    </location>
</feature>
<evidence type="ECO:0000256" key="6">
    <source>
        <dbReference type="ARBA" id="ARBA00022741"/>
    </source>
</evidence>
<evidence type="ECO:0000256" key="5">
    <source>
        <dbReference type="ARBA" id="ARBA00022723"/>
    </source>
</evidence>
<feature type="transmembrane region" description="Helical" evidence="14">
    <location>
        <begin position="1244"/>
        <end position="1265"/>
    </location>
</feature>
<comment type="caution">
    <text evidence="17">The sequence shown here is derived from an EMBL/GenBank/DDBJ whole genome shotgun (WGS) entry which is preliminary data.</text>
</comment>
<keyword evidence="5" id="KW-0479">Metal-binding</keyword>
<keyword evidence="11 14" id="KW-0472">Membrane</keyword>
<evidence type="ECO:0000259" key="16">
    <source>
        <dbReference type="Pfam" id="PF00690"/>
    </source>
</evidence>
<keyword evidence="3" id="KW-0597">Phosphoprotein</keyword>
<evidence type="ECO:0000313" key="17">
    <source>
        <dbReference type="EMBL" id="KAK2962385.1"/>
    </source>
</evidence>
<feature type="compositionally biased region" description="Acidic residues" evidence="13">
    <location>
        <begin position="616"/>
        <end position="636"/>
    </location>
</feature>
<evidence type="ECO:0000256" key="10">
    <source>
        <dbReference type="ARBA" id="ARBA00022989"/>
    </source>
</evidence>
<evidence type="ECO:0000256" key="11">
    <source>
        <dbReference type="ARBA" id="ARBA00023136"/>
    </source>
</evidence>
<evidence type="ECO:0000256" key="2">
    <source>
        <dbReference type="ARBA" id="ARBA00006000"/>
    </source>
</evidence>
<feature type="region of interest" description="Disordered" evidence="13">
    <location>
        <begin position="799"/>
        <end position="819"/>
    </location>
</feature>
<dbReference type="InterPro" id="IPR006544">
    <property type="entry name" value="P-type_TPase_V"/>
</dbReference>
<keyword evidence="8" id="KW-0460">Magnesium</keyword>
<reference evidence="17 18" key="1">
    <citation type="journal article" date="2022" name="bioRxiv">
        <title>Genomics of Preaxostyla Flagellates Illuminates Evolutionary Transitions and the Path Towards Mitochondrial Loss.</title>
        <authorList>
            <person name="Novak L.V.F."/>
            <person name="Treitli S.C."/>
            <person name="Pyrih J."/>
            <person name="Halakuc P."/>
            <person name="Pipaliya S.V."/>
            <person name="Vacek V."/>
            <person name="Brzon O."/>
            <person name="Soukal P."/>
            <person name="Eme L."/>
            <person name="Dacks J.B."/>
            <person name="Karnkowska A."/>
            <person name="Elias M."/>
            <person name="Hampl V."/>
        </authorList>
    </citation>
    <scope>NUCLEOTIDE SEQUENCE [LARGE SCALE GENOMIC DNA]</scope>
    <source>
        <strain evidence="17">NAU3</strain>
        <tissue evidence="17">Gut</tissue>
    </source>
</reference>
<dbReference type="InterPro" id="IPR008250">
    <property type="entry name" value="ATPase_P-typ_transduc_dom_A_sf"/>
</dbReference>
<dbReference type="EMBL" id="JARBJD010000011">
    <property type="protein sequence ID" value="KAK2962385.1"/>
    <property type="molecule type" value="Genomic_DNA"/>
</dbReference>
<feature type="compositionally biased region" description="Basic residues" evidence="13">
    <location>
        <begin position="1436"/>
        <end position="1446"/>
    </location>
</feature>
<dbReference type="SUPFAM" id="SSF81665">
    <property type="entry name" value="Calcium ATPase, transmembrane domain M"/>
    <property type="match status" value="1"/>
</dbReference>
<feature type="transmembrane region" description="Helical" evidence="14">
    <location>
        <begin position="1365"/>
        <end position="1390"/>
    </location>
</feature>
<evidence type="ECO:0000256" key="8">
    <source>
        <dbReference type="ARBA" id="ARBA00022842"/>
    </source>
</evidence>
<dbReference type="PRINTS" id="PR00119">
    <property type="entry name" value="CATATPASE"/>
</dbReference>
<evidence type="ECO:0000313" key="18">
    <source>
        <dbReference type="Proteomes" id="UP001281761"/>
    </source>
</evidence>
<feature type="transmembrane region" description="Helical" evidence="14">
    <location>
        <begin position="101"/>
        <end position="118"/>
    </location>
</feature>
<evidence type="ECO:0000256" key="12">
    <source>
        <dbReference type="ARBA" id="ARBA00049360"/>
    </source>
</evidence>
<keyword evidence="6" id="KW-0547">Nucleotide-binding</keyword>
<dbReference type="Pfam" id="PF00690">
    <property type="entry name" value="Cation_ATPase_N"/>
    <property type="match status" value="1"/>
</dbReference>
<dbReference type="SUPFAM" id="SSF56784">
    <property type="entry name" value="HAD-like"/>
    <property type="match status" value="1"/>
</dbReference>
<evidence type="ECO:0000256" key="4">
    <source>
        <dbReference type="ARBA" id="ARBA00022692"/>
    </source>
</evidence>
<dbReference type="InterPro" id="IPR023298">
    <property type="entry name" value="ATPase_P-typ_TM_dom_sf"/>
</dbReference>
<feature type="compositionally biased region" description="Basic and acidic residues" evidence="13">
    <location>
        <begin position="598"/>
        <end position="610"/>
    </location>
</feature>
<accession>A0ABQ9YF87</accession>
<keyword evidence="4 14" id="KW-0812">Transmembrane</keyword>
<dbReference type="PANTHER" id="PTHR45630">
    <property type="entry name" value="CATION-TRANSPORTING ATPASE-RELATED"/>
    <property type="match status" value="1"/>
</dbReference>
<dbReference type="SUPFAM" id="SSF81653">
    <property type="entry name" value="Calcium ATPase, transduction domain A"/>
    <property type="match status" value="1"/>
</dbReference>
<dbReference type="SUPFAM" id="SSF81660">
    <property type="entry name" value="Metal cation-transporting ATPase, ATP-binding domain N"/>
    <property type="match status" value="1"/>
</dbReference>
<keyword evidence="18" id="KW-1185">Reference proteome</keyword>
<feature type="compositionally biased region" description="Basic and acidic residues" evidence="13">
    <location>
        <begin position="1425"/>
        <end position="1435"/>
    </location>
</feature>
<dbReference type="Gene3D" id="3.40.1110.10">
    <property type="entry name" value="Calcium-transporting ATPase, cytoplasmic domain N"/>
    <property type="match status" value="1"/>
</dbReference>
<evidence type="ECO:0000256" key="13">
    <source>
        <dbReference type="SAM" id="MobiDB-lite"/>
    </source>
</evidence>
<evidence type="ECO:0000256" key="1">
    <source>
        <dbReference type="ARBA" id="ARBA00004141"/>
    </source>
</evidence>
<proteinExistence type="inferred from homology"/>
<evidence type="ECO:0000256" key="3">
    <source>
        <dbReference type="ARBA" id="ARBA00022553"/>
    </source>
</evidence>
<dbReference type="PROSITE" id="PS00154">
    <property type="entry name" value="ATPASE_E1_E2"/>
    <property type="match status" value="1"/>
</dbReference>
<dbReference type="InterPro" id="IPR023299">
    <property type="entry name" value="ATPase_P-typ_cyto_dom_N"/>
</dbReference>
<feature type="region of interest" description="Disordered" evidence="13">
    <location>
        <begin position="575"/>
        <end position="636"/>
    </location>
</feature>
<dbReference type="InterPro" id="IPR001757">
    <property type="entry name" value="P_typ_ATPase"/>
</dbReference>
<dbReference type="InterPro" id="IPR004014">
    <property type="entry name" value="ATPase_P-typ_cation-transptr_N"/>
</dbReference>
<feature type="transmembrane region" description="Helical" evidence="14">
    <location>
        <begin position="1180"/>
        <end position="1198"/>
    </location>
</feature>
<dbReference type="NCBIfam" id="TIGR01494">
    <property type="entry name" value="ATPase_P-type"/>
    <property type="match status" value="3"/>
</dbReference>
<dbReference type="Pfam" id="PF00122">
    <property type="entry name" value="E1-E2_ATPase"/>
    <property type="match status" value="1"/>
</dbReference>
<keyword evidence="10 14" id="KW-1133">Transmembrane helix</keyword>
<dbReference type="InterPro" id="IPR059000">
    <property type="entry name" value="ATPase_P-type_domA"/>
</dbReference>
<feature type="domain" description="P-type ATPase A" evidence="15">
    <location>
        <begin position="142"/>
        <end position="255"/>
    </location>
</feature>
<feature type="region of interest" description="Disordered" evidence="13">
    <location>
        <begin position="1425"/>
        <end position="1474"/>
    </location>
</feature>
<dbReference type="InterPro" id="IPR036412">
    <property type="entry name" value="HAD-like_sf"/>
</dbReference>
<feature type="compositionally biased region" description="Basic and acidic residues" evidence="13">
    <location>
        <begin position="799"/>
        <end position="813"/>
    </location>
</feature>
<dbReference type="Gene3D" id="2.70.150.10">
    <property type="entry name" value="Calcium-transporting ATPase, cytoplasmic transduction domain A"/>
    <property type="match status" value="1"/>
</dbReference>
<feature type="transmembrane region" description="Helical" evidence="14">
    <location>
        <begin position="1321"/>
        <end position="1339"/>
    </location>
</feature>
<feature type="compositionally biased region" description="Polar residues" evidence="13">
    <location>
        <begin position="576"/>
        <end position="597"/>
    </location>
</feature>
<keyword evidence="7" id="KW-0067">ATP-binding</keyword>
<dbReference type="InterPro" id="IPR018303">
    <property type="entry name" value="ATPase_P-typ_P_site"/>
</dbReference>
<comment type="subcellular location">
    <subcellularLocation>
        <location evidence="1">Membrane</location>
        <topology evidence="1">Multi-pass membrane protein</topology>
    </subcellularLocation>
</comment>
<name>A0ABQ9YF87_9EUKA</name>
<dbReference type="Gene3D" id="1.20.1110.10">
    <property type="entry name" value="Calcium-transporting ATPase, transmembrane domain"/>
    <property type="match status" value="1"/>
</dbReference>
<organism evidence="17 18">
    <name type="scientific">Blattamonas nauphoetae</name>
    <dbReference type="NCBI Taxonomy" id="2049346"/>
    <lineage>
        <taxon>Eukaryota</taxon>
        <taxon>Metamonada</taxon>
        <taxon>Preaxostyla</taxon>
        <taxon>Oxymonadida</taxon>
        <taxon>Blattamonas</taxon>
    </lineage>
</organism>
<gene>
    <name evidence="17" type="ORF">BLNAU_2628</name>
</gene>
<comment type="catalytic activity">
    <reaction evidence="12">
        <text>ATP + H2O = ADP + phosphate + H(+)</text>
        <dbReference type="Rhea" id="RHEA:13065"/>
        <dbReference type="ChEBI" id="CHEBI:15377"/>
        <dbReference type="ChEBI" id="CHEBI:15378"/>
        <dbReference type="ChEBI" id="CHEBI:30616"/>
        <dbReference type="ChEBI" id="CHEBI:43474"/>
        <dbReference type="ChEBI" id="CHEBI:456216"/>
    </reaction>
</comment>
<protein>
    <submittedName>
        <fullName evidence="17">Ion-transporting P-type ATPase</fullName>
    </submittedName>
</protein>
<sequence length="1578" mass="179147">MFRLIKIFSYKLLRFVFDEEIEEYVPMETQTDISYPTLHDALTHPLSTNSANLLSVLFGKNSIEVPVKPWYRILLEESLNPFFIFQVFSVIVWMFNDYIPYAISILVTSIFSVFTNFMETRSNLKNIHEMSKMNIRVDADRENEGTINLDSTELAPGDIVYLENGLTVPCDIVLLSGQCIVNETMLTGESIPIIKTALPYSTDPGELLDIDADKTHILFGGTKIIAAKSFSEKPVKGYVVRTGFSTAKGRLIRSMLFPKPTSFRFYEDSFKFVGVLFIIALIGFVVVCVMLILDGRKWYVLIMKGLDIITVAVPPALPAAMSIGLTFSQRRLKKKKIFCIDPQRINVCGKIRVMCFDKTGTLTEEGLDVKGVQGVRKRGVDEISISPGLAPSLAMLSPAPNFGRSDTSLEMQTLQPQRRRRRRHRNTKPVAFTSLFESMDTLSEALSKTLTDFSQSWGEEKEQLISKLKSEHLSLMLAGLTSCHSIARIDDEFIGDPLDLKMFEFTKWAMEERDEVAHASRALTNIDRKRSFFSKSKPVTSDSDAMRTSEQQVLLEKLYKKYHVRDDEVELAMQQDEGQQNELTPQTDENGNVSQKWQQEKDRRKEKALIDKLLGIDDDEEDEEESEEDEEDDEEGTDVFCATVFHPPQPDQDNHQQEALHAPNTFFSDDRTKMFRRNSSAYQPLPPDPQTQETSFYTPPPSPTSELTSLMKGVEVGILKRFDFSSHLQRMSVITKTDFRLDAKAAPLFTTIDVFVKGSPEMIKTLCLPSTVPDDYSTTTRLYTQQGYRVIALATRRLGEQTKRKEKRTPAKEGDDEDDSLPMFPNFLISKLTRTDIERDLSFLGLLVLENKLRKQSKITIDELTEARIKSVMVTGDNPLTAVNVAKNCNILNGEETVFIGELKDGEVEWTNMDDDSITLDPNTFLPRPKDIGSVSGRTTPNSFVSHTSMNSFSALSSSQQGDPSMFVALVPHAQHLSSSIPPVPPSPISLSLTPAFGLPNPSMSPLYDINRPSLLSTRPSDKKVIDQGIRRYGLAITGPAFAHLLHQETERIQRVNIRKERLESSDVLATSSLRPLPNYSPSFSRMLYLCRVFARMTPDDKTHLIEHYIEMGFTTGMCGDGANDCGALKAANVGVSLSEVEASIAAPFTSLTANISCVPKLVCEGRAALVTSFQAFKYMALYSLIQFVTVTILLASHSNMSSWQYLFIDVAIVVPLAFTMSYTQPESRISAHSPQSSLISFPVLFTLFFHFGIFLLTQIGVFALTTQQPWYNDEHPVDDEDWSYSISTLYLFTFSQFQYIWSSVVVSLGGEHKKSFVTNWMFMASVVLSVVWSLYAAFTPGDKFSNYIYMYDENKWNQPFGYQLWYRILLLVFNLVSFIVCWLVEYFVVVWDVRKRAKRHIRGKTGALKSKNRIRLASKYQPKMKELSAEEKRQQRLVRRKKRKSGGGYQPAVLHDRAPLTQSPSPSRRDDDQLSIHSQLSERKETESLLSSKQSYNSYASNNMSLHIQSEYGTLNHVDAQAMEARLRDTRIYEDLAGEVVWKGHDTEYVLRWKKPYYAVVWDLIEEHREIRERMNP</sequence>
<dbReference type="InterPro" id="IPR023214">
    <property type="entry name" value="HAD_sf"/>
</dbReference>
<dbReference type="PANTHER" id="PTHR45630:SF8">
    <property type="entry name" value="CATION-TRANSPORTING ATPASE"/>
    <property type="match status" value="1"/>
</dbReference>
<dbReference type="Gene3D" id="3.40.50.1000">
    <property type="entry name" value="HAD superfamily/HAD-like"/>
    <property type="match status" value="1"/>
</dbReference>
<keyword evidence="9" id="KW-1278">Translocase</keyword>
<comment type="similarity">
    <text evidence="2">Belongs to the cation transport ATPase (P-type) (TC 3.A.3) family. Type V subfamily.</text>
</comment>
<feature type="domain" description="Cation-transporting P-type ATPase N-terminal" evidence="16">
    <location>
        <begin position="46"/>
        <end position="93"/>
    </location>
</feature>
<evidence type="ECO:0000256" key="7">
    <source>
        <dbReference type="ARBA" id="ARBA00022840"/>
    </source>
</evidence>
<evidence type="ECO:0000259" key="15">
    <source>
        <dbReference type="Pfam" id="PF00122"/>
    </source>
</evidence>
<evidence type="ECO:0000256" key="14">
    <source>
        <dbReference type="SAM" id="Phobius"/>
    </source>
</evidence>
<evidence type="ECO:0000256" key="9">
    <source>
        <dbReference type="ARBA" id="ARBA00022967"/>
    </source>
</evidence>
<feature type="transmembrane region" description="Helical" evidence="14">
    <location>
        <begin position="272"/>
        <end position="293"/>
    </location>
</feature>
<feature type="transmembrane region" description="Helical" evidence="14">
    <location>
        <begin position="1204"/>
        <end position="1223"/>
    </location>
</feature>
<dbReference type="Proteomes" id="UP001281761">
    <property type="component" value="Unassembled WGS sequence"/>
</dbReference>